<dbReference type="GO" id="GO:0005886">
    <property type="term" value="C:plasma membrane"/>
    <property type="evidence" value="ECO:0007669"/>
    <property type="project" value="UniProtKB-SubCell"/>
</dbReference>
<dbReference type="CDD" id="cd17503">
    <property type="entry name" value="MFS_LmrB_MDR_like"/>
    <property type="match status" value="1"/>
</dbReference>
<accession>H8GFY7</accession>
<dbReference type="PANTHER" id="PTHR23501:SF51">
    <property type="entry name" value="MULTIDRUG RESISTANCE PROTEIN B"/>
    <property type="match status" value="1"/>
</dbReference>
<feature type="transmembrane region" description="Helical" evidence="7">
    <location>
        <begin position="497"/>
        <end position="516"/>
    </location>
</feature>
<evidence type="ECO:0000256" key="3">
    <source>
        <dbReference type="ARBA" id="ARBA00022475"/>
    </source>
</evidence>
<sequence length="529" mass="57351">MAAVLEAAPAPEIRKSPGGVSSEQWLGFTGMVFGIFMAVLDIQIVASSLEQIQAGLSATREEITWVQTAYLVAEVVVIPLSGWLGRALSTRYLFALACGGFTLMSLCCALAWNLPSMVVFRAFQGLFGGAMIPSVFAMIYTLFPPRLQPVMGIVVGMVVTVAPTAGPVLGGYLTEVVSWKALFLINLLPGLLVTLSTWLFLKVDDPDWTLLNKIDFLGILYIVIFLGSVQFVLEEGVKEEWFESREIVFFTVAALASGIAMFYRELTIAHPIVDLWAFRNRNFAVGCIFSFILGCGLYTIIYLMPVYLASVKGLNSLQIGRYVMVTGLFQFISAFAAGALVKVLDSRLMLALGLLLFGLGCWLNGNLTHEAGYWEFFWPQALRGFAMMFCFLPINTLALGTLPQEEVKNASGLYNLMRNLGGAIGLAVANTLMIQLNKGNYAALREHVTAASPEARALLGGLTQRLSGGALPNAELAALKQLYGLAMREAEVLTMNTMFHTLALVFFIALLLMPWVGKVSADGGAAGGH</sequence>
<feature type="transmembrane region" description="Helical" evidence="7">
    <location>
        <begin position="213"/>
        <end position="233"/>
    </location>
</feature>
<feature type="transmembrane region" description="Helical" evidence="7">
    <location>
        <begin position="25"/>
        <end position="45"/>
    </location>
</feature>
<feature type="transmembrane region" description="Helical" evidence="7">
    <location>
        <begin position="385"/>
        <end position="404"/>
    </location>
</feature>
<dbReference type="RefSeq" id="WP_005370020.1">
    <property type="nucleotide sequence ID" value="NZ_CM001475.1"/>
</dbReference>
<name>H8GFY7_METAL</name>
<feature type="transmembrane region" description="Helical" evidence="7">
    <location>
        <begin position="118"/>
        <end position="143"/>
    </location>
</feature>
<reference evidence="9 10" key="1">
    <citation type="journal article" date="2013" name="Genome Announc.">
        <title>Genome Sequence of the Obligate Gammaproteobacterial Methanotroph Methylomicrobium album Strain BG8.</title>
        <authorList>
            <person name="Kits K.D."/>
            <person name="Kalyuzhnaya M.G."/>
            <person name="Klotz M.G."/>
            <person name="Jetten M.S."/>
            <person name="Op den Camp H.J."/>
            <person name="Vuilleumier S."/>
            <person name="Bringel F."/>
            <person name="Dispirito A.A."/>
            <person name="Murrell J.C."/>
            <person name="Bruce D."/>
            <person name="Cheng J.F."/>
            <person name="Copeland A."/>
            <person name="Goodwin L."/>
            <person name="Hauser L."/>
            <person name="Lajus A."/>
            <person name="Land M.L."/>
            <person name="Lapidus A."/>
            <person name="Lucas S."/>
            <person name="Medigue C."/>
            <person name="Pitluck S."/>
            <person name="Woyke T."/>
            <person name="Zeytun A."/>
            <person name="Stein L.Y."/>
        </authorList>
    </citation>
    <scope>NUCLEOTIDE SEQUENCE [LARGE SCALE GENOMIC DNA]</scope>
    <source>
        <strain evidence="9 10">BG8</strain>
    </source>
</reference>
<organism evidence="9 10">
    <name type="scientific">Methylomicrobium album BG8</name>
    <dbReference type="NCBI Taxonomy" id="686340"/>
    <lineage>
        <taxon>Bacteria</taxon>
        <taxon>Pseudomonadati</taxon>
        <taxon>Pseudomonadota</taxon>
        <taxon>Gammaproteobacteria</taxon>
        <taxon>Methylococcales</taxon>
        <taxon>Methylococcaceae</taxon>
        <taxon>Methylomicrobium</taxon>
    </lineage>
</organism>
<feature type="transmembrane region" description="Helical" evidence="7">
    <location>
        <begin position="283"/>
        <end position="307"/>
    </location>
</feature>
<gene>
    <name evidence="9" type="ORF">Metal_0915</name>
</gene>
<dbReference type="Gene3D" id="1.20.1720.10">
    <property type="entry name" value="Multidrug resistance protein D"/>
    <property type="match status" value="1"/>
</dbReference>
<dbReference type="InterPro" id="IPR020846">
    <property type="entry name" value="MFS_dom"/>
</dbReference>
<dbReference type="InterPro" id="IPR036259">
    <property type="entry name" value="MFS_trans_sf"/>
</dbReference>
<dbReference type="InterPro" id="IPR004638">
    <property type="entry name" value="EmrB-like"/>
</dbReference>
<evidence type="ECO:0000256" key="2">
    <source>
        <dbReference type="ARBA" id="ARBA00022448"/>
    </source>
</evidence>
<feature type="transmembrane region" description="Helical" evidence="7">
    <location>
        <begin position="319"/>
        <end position="341"/>
    </location>
</feature>
<dbReference type="SUPFAM" id="SSF103473">
    <property type="entry name" value="MFS general substrate transporter"/>
    <property type="match status" value="1"/>
</dbReference>
<evidence type="ECO:0000256" key="6">
    <source>
        <dbReference type="ARBA" id="ARBA00023136"/>
    </source>
</evidence>
<evidence type="ECO:0000313" key="9">
    <source>
        <dbReference type="EMBL" id="EIC28738.1"/>
    </source>
</evidence>
<keyword evidence="5 7" id="KW-1133">Transmembrane helix</keyword>
<feature type="transmembrane region" description="Helical" evidence="7">
    <location>
        <begin position="181"/>
        <end position="201"/>
    </location>
</feature>
<evidence type="ECO:0000313" key="10">
    <source>
        <dbReference type="Proteomes" id="UP000005090"/>
    </source>
</evidence>
<keyword evidence="10" id="KW-1185">Reference proteome</keyword>
<evidence type="ECO:0000256" key="7">
    <source>
        <dbReference type="SAM" id="Phobius"/>
    </source>
</evidence>
<keyword evidence="6 7" id="KW-0472">Membrane</keyword>
<feature type="transmembrane region" description="Helical" evidence="7">
    <location>
        <begin position="348"/>
        <end position="365"/>
    </location>
</feature>
<evidence type="ECO:0000256" key="5">
    <source>
        <dbReference type="ARBA" id="ARBA00022989"/>
    </source>
</evidence>
<dbReference type="NCBIfam" id="TIGR00711">
    <property type="entry name" value="efflux_EmrB"/>
    <property type="match status" value="1"/>
</dbReference>
<feature type="transmembrane region" description="Helical" evidence="7">
    <location>
        <begin position="65"/>
        <end position="85"/>
    </location>
</feature>
<feature type="transmembrane region" description="Helical" evidence="7">
    <location>
        <begin position="150"/>
        <end position="169"/>
    </location>
</feature>
<evidence type="ECO:0000256" key="4">
    <source>
        <dbReference type="ARBA" id="ARBA00022692"/>
    </source>
</evidence>
<feature type="domain" description="Major facilitator superfamily (MFS) profile" evidence="8">
    <location>
        <begin position="27"/>
        <end position="521"/>
    </location>
</feature>
<proteinExistence type="predicted"/>
<dbReference type="PANTHER" id="PTHR23501">
    <property type="entry name" value="MAJOR FACILITATOR SUPERFAMILY"/>
    <property type="match status" value="1"/>
</dbReference>
<evidence type="ECO:0000259" key="8">
    <source>
        <dbReference type="PROSITE" id="PS50850"/>
    </source>
</evidence>
<dbReference type="PROSITE" id="PS50850">
    <property type="entry name" value="MFS"/>
    <property type="match status" value="1"/>
</dbReference>
<keyword evidence="4 7" id="KW-0812">Transmembrane</keyword>
<dbReference type="Pfam" id="PF07690">
    <property type="entry name" value="MFS_1"/>
    <property type="match status" value="1"/>
</dbReference>
<dbReference type="HOGENOM" id="CLU_000960_28_0_6"/>
<dbReference type="eggNOG" id="COG2814">
    <property type="taxonomic scope" value="Bacteria"/>
</dbReference>
<protein>
    <submittedName>
        <fullName evidence="9">Drug resistance transporter, EmrB/QacA subfamily</fullName>
    </submittedName>
</protein>
<feature type="transmembrane region" description="Helical" evidence="7">
    <location>
        <begin position="92"/>
        <end position="112"/>
    </location>
</feature>
<keyword evidence="2" id="KW-0813">Transport</keyword>
<dbReference type="Proteomes" id="UP000005090">
    <property type="component" value="Chromosome"/>
</dbReference>
<feature type="transmembrane region" description="Helical" evidence="7">
    <location>
        <begin position="245"/>
        <end position="263"/>
    </location>
</feature>
<dbReference type="EMBL" id="CM001475">
    <property type="protein sequence ID" value="EIC28738.1"/>
    <property type="molecule type" value="Genomic_DNA"/>
</dbReference>
<dbReference type="Gene3D" id="1.20.1250.20">
    <property type="entry name" value="MFS general substrate transporter like domains"/>
    <property type="match status" value="1"/>
</dbReference>
<dbReference type="STRING" id="686340.Metal_0915"/>
<dbReference type="AlphaFoldDB" id="H8GFY7"/>
<dbReference type="InterPro" id="IPR011701">
    <property type="entry name" value="MFS"/>
</dbReference>
<comment type="subcellular location">
    <subcellularLocation>
        <location evidence="1">Cell membrane</location>
        <topology evidence="1">Multi-pass membrane protein</topology>
    </subcellularLocation>
</comment>
<keyword evidence="3" id="KW-1003">Cell membrane</keyword>
<evidence type="ECO:0000256" key="1">
    <source>
        <dbReference type="ARBA" id="ARBA00004651"/>
    </source>
</evidence>
<dbReference type="GO" id="GO:0022857">
    <property type="term" value="F:transmembrane transporter activity"/>
    <property type="evidence" value="ECO:0007669"/>
    <property type="project" value="InterPro"/>
</dbReference>